<dbReference type="InterPro" id="IPR036318">
    <property type="entry name" value="FAD-bd_PCMH-like_sf"/>
</dbReference>
<dbReference type="PANTHER" id="PTHR42973">
    <property type="entry name" value="BINDING OXIDOREDUCTASE, PUTATIVE (AFU_ORTHOLOGUE AFUA_1G17690)-RELATED"/>
    <property type="match status" value="1"/>
</dbReference>
<evidence type="ECO:0000256" key="1">
    <source>
        <dbReference type="ARBA" id="ARBA00001974"/>
    </source>
</evidence>
<dbReference type="GO" id="GO:0071949">
    <property type="term" value="F:FAD binding"/>
    <property type="evidence" value="ECO:0007669"/>
    <property type="project" value="InterPro"/>
</dbReference>
<keyword evidence="3" id="KW-0285">Flavoprotein</keyword>
<dbReference type="EMBL" id="WTPW01001357">
    <property type="protein sequence ID" value="KAF0441097.1"/>
    <property type="molecule type" value="Genomic_DNA"/>
</dbReference>
<gene>
    <name evidence="7" type="ORF">F8M41_003966</name>
</gene>
<reference evidence="7 8" key="1">
    <citation type="journal article" date="2019" name="Environ. Microbiol.">
        <title>At the nexus of three kingdoms: the genome of the mycorrhizal fungus Gigaspora margarita provides insights into plant, endobacterial and fungal interactions.</title>
        <authorList>
            <person name="Venice F."/>
            <person name="Ghignone S."/>
            <person name="Salvioli di Fossalunga A."/>
            <person name="Amselem J."/>
            <person name="Novero M."/>
            <person name="Xianan X."/>
            <person name="Sedzielewska Toro K."/>
            <person name="Morin E."/>
            <person name="Lipzen A."/>
            <person name="Grigoriev I.V."/>
            <person name="Henrissat B."/>
            <person name="Martin F.M."/>
            <person name="Bonfante P."/>
        </authorList>
    </citation>
    <scope>NUCLEOTIDE SEQUENCE [LARGE SCALE GENOMIC DNA]</scope>
    <source>
        <strain evidence="7 8">BEG34</strain>
    </source>
</reference>
<dbReference type="Gene3D" id="3.30.465.10">
    <property type="match status" value="1"/>
</dbReference>
<name>A0A8H3XAE9_GIGMA</name>
<keyword evidence="8" id="KW-1185">Reference proteome</keyword>
<accession>A0A8H3XAE9</accession>
<dbReference type="GO" id="GO:0016491">
    <property type="term" value="F:oxidoreductase activity"/>
    <property type="evidence" value="ECO:0007669"/>
    <property type="project" value="UniProtKB-KW"/>
</dbReference>
<comment type="caution">
    <text evidence="7">The sequence shown here is derived from an EMBL/GenBank/DDBJ whole genome shotgun (WGS) entry which is preliminary data.</text>
</comment>
<dbReference type="InterPro" id="IPR006094">
    <property type="entry name" value="Oxid_FAD_bind_N"/>
</dbReference>
<keyword evidence="4" id="KW-0274">FAD</keyword>
<dbReference type="InterPro" id="IPR016166">
    <property type="entry name" value="FAD-bd_PCMH"/>
</dbReference>
<organism evidence="7 8">
    <name type="scientific">Gigaspora margarita</name>
    <dbReference type="NCBI Taxonomy" id="4874"/>
    <lineage>
        <taxon>Eukaryota</taxon>
        <taxon>Fungi</taxon>
        <taxon>Fungi incertae sedis</taxon>
        <taxon>Mucoromycota</taxon>
        <taxon>Glomeromycotina</taxon>
        <taxon>Glomeromycetes</taxon>
        <taxon>Diversisporales</taxon>
        <taxon>Gigasporaceae</taxon>
        <taxon>Gigaspora</taxon>
    </lineage>
</organism>
<comment type="cofactor">
    <cofactor evidence="1">
        <name>FAD</name>
        <dbReference type="ChEBI" id="CHEBI:57692"/>
    </cofactor>
</comment>
<evidence type="ECO:0000256" key="2">
    <source>
        <dbReference type="ARBA" id="ARBA00005466"/>
    </source>
</evidence>
<dbReference type="SUPFAM" id="SSF56176">
    <property type="entry name" value="FAD-binding/transporter-associated domain-like"/>
    <property type="match status" value="1"/>
</dbReference>
<dbReference type="InterPro" id="IPR050416">
    <property type="entry name" value="FAD-linked_Oxidoreductase"/>
</dbReference>
<keyword evidence="5" id="KW-0560">Oxidoreductase</keyword>
<protein>
    <submittedName>
        <fullName evidence="7">FAD-binding domain-containing protein</fullName>
    </submittedName>
</protein>
<evidence type="ECO:0000256" key="4">
    <source>
        <dbReference type="ARBA" id="ARBA00022827"/>
    </source>
</evidence>
<dbReference type="InterPro" id="IPR016169">
    <property type="entry name" value="FAD-bd_PCMH_sub2"/>
</dbReference>
<dbReference type="Pfam" id="PF01565">
    <property type="entry name" value="FAD_binding_4"/>
    <property type="match status" value="1"/>
</dbReference>
<evidence type="ECO:0000256" key="3">
    <source>
        <dbReference type="ARBA" id="ARBA00022630"/>
    </source>
</evidence>
<dbReference type="OrthoDB" id="415825at2759"/>
<dbReference type="AlphaFoldDB" id="A0A8H3XAE9"/>
<comment type="similarity">
    <text evidence="2">Belongs to the oxygen-dependent FAD-linked oxidoreductase family.</text>
</comment>
<proteinExistence type="inferred from homology"/>
<sequence length="221" mass="23896">MKLIKQIDIVSLLFWSILSLNFIENINSSPILPSFSCLDSIEGPVIYPNDTLFQSLIIDQNIRVNYTPSVLVYAVDNKDVQKAVKCAVELKRDIVPRSGGHSYEKYGLGGRDNVIVLDLTFINGITIDSNSKTAKIGAGNRLGEVYNQLNQAGFLMPAGLCPSVGIGGHVLGGGFGYYSRKYGLACDNIISMEMVDANGNILQVDSTLNPDLFFALRGAGG</sequence>
<dbReference type="InterPro" id="IPR006093">
    <property type="entry name" value="Oxy_OxRdtase_FAD_BS"/>
</dbReference>
<evidence type="ECO:0000256" key="5">
    <source>
        <dbReference type="ARBA" id="ARBA00023002"/>
    </source>
</evidence>
<evidence type="ECO:0000259" key="6">
    <source>
        <dbReference type="PROSITE" id="PS51387"/>
    </source>
</evidence>
<evidence type="ECO:0000313" key="8">
    <source>
        <dbReference type="Proteomes" id="UP000439903"/>
    </source>
</evidence>
<feature type="domain" description="FAD-binding PCMH-type" evidence="6">
    <location>
        <begin position="64"/>
        <end position="221"/>
    </location>
</feature>
<dbReference type="PROSITE" id="PS00862">
    <property type="entry name" value="OX2_COVAL_FAD"/>
    <property type="match status" value="1"/>
</dbReference>
<dbReference type="Proteomes" id="UP000439903">
    <property type="component" value="Unassembled WGS sequence"/>
</dbReference>
<dbReference type="PROSITE" id="PS51387">
    <property type="entry name" value="FAD_PCMH"/>
    <property type="match status" value="1"/>
</dbReference>
<evidence type="ECO:0000313" key="7">
    <source>
        <dbReference type="EMBL" id="KAF0441097.1"/>
    </source>
</evidence>
<dbReference type="PANTHER" id="PTHR42973:SF39">
    <property type="entry name" value="FAD-BINDING PCMH-TYPE DOMAIN-CONTAINING PROTEIN"/>
    <property type="match status" value="1"/>
</dbReference>